<comment type="cofactor">
    <cofactor evidence="1">
        <name>Mg(2+)</name>
        <dbReference type="ChEBI" id="CHEBI:18420"/>
    </cofactor>
</comment>
<dbReference type="SFLD" id="SFLDG01020">
    <property type="entry name" value="Terpene_Cyclase_Like_2"/>
    <property type="match status" value="1"/>
</dbReference>
<dbReference type="STRING" id="236814.IX39_11785"/>
<organism evidence="2 3">
    <name type="scientific">Chryseobacterium formosense</name>
    <dbReference type="NCBI Taxonomy" id="236814"/>
    <lineage>
        <taxon>Bacteria</taxon>
        <taxon>Pseudomonadati</taxon>
        <taxon>Bacteroidota</taxon>
        <taxon>Flavobacteriia</taxon>
        <taxon>Flavobacteriales</taxon>
        <taxon>Weeksellaceae</taxon>
        <taxon>Chryseobacterium group</taxon>
        <taxon>Chryseobacterium</taxon>
    </lineage>
</organism>
<evidence type="ECO:0000256" key="1">
    <source>
        <dbReference type="RuleBase" id="RU366034"/>
    </source>
</evidence>
<keyword evidence="1" id="KW-0460">Magnesium</keyword>
<dbReference type="PANTHER" id="PTHR35201:SF4">
    <property type="entry name" value="BETA-PINACENE SYNTHASE-RELATED"/>
    <property type="match status" value="1"/>
</dbReference>
<dbReference type="Pfam" id="PF19086">
    <property type="entry name" value="Terpene_syn_C_2"/>
    <property type="match status" value="1"/>
</dbReference>
<accession>A0A085Z9Z5</accession>
<dbReference type="Proteomes" id="UP000028713">
    <property type="component" value="Unassembled WGS sequence"/>
</dbReference>
<keyword evidence="1" id="KW-0456">Lyase</keyword>
<comment type="similarity">
    <text evidence="1">Belongs to the terpene synthase family.</text>
</comment>
<dbReference type="InterPro" id="IPR008949">
    <property type="entry name" value="Isoprenoid_synthase_dom_sf"/>
</dbReference>
<dbReference type="GO" id="GO:0046872">
    <property type="term" value="F:metal ion binding"/>
    <property type="evidence" value="ECO:0007669"/>
    <property type="project" value="UniProtKB-KW"/>
</dbReference>
<dbReference type="SFLD" id="SFLDS00005">
    <property type="entry name" value="Isoprenoid_Synthase_Type_I"/>
    <property type="match status" value="1"/>
</dbReference>
<dbReference type="Gene3D" id="1.10.600.10">
    <property type="entry name" value="Farnesyl Diphosphate Synthase"/>
    <property type="match status" value="1"/>
</dbReference>
<dbReference type="AlphaFoldDB" id="A0A085Z9Z5"/>
<dbReference type="RefSeq" id="WP_034676498.1">
    <property type="nucleotide sequence ID" value="NZ_FPAP01000001.1"/>
</dbReference>
<sequence>MKTVSTNDEFIAGLQHLPKPHYPFPDFTHPDMQKQREEYYEWIDKEYAFQSTEAREKHKKHHLTDIAARGCPFLKDIAELRPLANYTANGAMMDDYFDRCSRDEMYQIMNKIIALLSGEDTQEPKENGIFHLFWILRQDAMKCEIPEKIYKRFVKSIKDVLIGYSEEKVYYRTNTVPPLPVYLLIREATSGVQPYCDYVLLQKEYRNLPEEIFDHPHIKRIYSLCSLMIGIHNDIISLPKELQREGDTMNIVKVLQKENNLSLFDAYKKSMEIHDEYLKEFLILQEHLPPFGEHQNNVYNYIQDLGIMIAGVYAWHTNDTSRYVNGGYVEGEFPGWNQ</sequence>
<dbReference type="EC" id="4.2.3.-" evidence="1"/>
<dbReference type="SUPFAM" id="SSF48576">
    <property type="entry name" value="Terpenoid synthases"/>
    <property type="match status" value="1"/>
</dbReference>
<dbReference type="OrthoDB" id="1223397at2"/>
<comment type="caution">
    <text evidence="2">The sequence shown here is derived from an EMBL/GenBank/DDBJ whole genome shotgun (WGS) entry which is preliminary data.</text>
</comment>
<name>A0A085Z9Z5_9FLAO</name>
<proteinExistence type="inferred from homology"/>
<gene>
    <name evidence="2" type="ORF">IX39_11785</name>
</gene>
<dbReference type="InterPro" id="IPR034686">
    <property type="entry name" value="Terpene_cyclase-like_2"/>
</dbReference>
<reference evidence="2 3" key="1">
    <citation type="submission" date="2014-07" db="EMBL/GenBank/DDBJ databases">
        <title>Genome of Chryseobacterium formosense LMG 24722.</title>
        <authorList>
            <person name="Pipes S.E."/>
            <person name="Stropko S.J."/>
            <person name="Newman J.D."/>
        </authorList>
    </citation>
    <scope>NUCLEOTIDE SEQUENCE [LARGE SCALE GENOMIC DNA]</scope>
    <source>
        <strain evidence="2 3">LMG 24722</strain>
    </source>
</reference>
<dbReference type="GO" id="GO:0010333">
    <property type="term" value="F:terpene synthase activity"/>
    <property type="evidence" value="ECO:0007669"/>
    <property type="project" value="InterPro"/>
</dbReference>
<evidence type="ECO:0000313" key="3">
    <source>
        <dbReference type="Proteomes" id="UP000028713"/>
    </source>
</evidence>
<protein>
    <recommendedName>
        <fullName evidence="1">Terpene synthase</fullName>
        <ecNumber evidence="1">4.2.3.-</ecNumber>
    </recommendedName>
</protein>
<keyword evidence="3" id="KW-1185">Reference proteome</keyword>
<keyword evidence="1" id="KW-0479">Metal-binding</keyword>
<dbReference type="eggNOG" id="ENOG5032Y25">
    <property type="taxonomic scope" value="Bacteria"/>
</dbReference>
<evidence type="ECO:0000313" key="2">
    <source>
        <dbReference type="EMBL" id="KFF01259.1"/>
    </source>
</evidence>
<dbReference type="PANTHER" id="PTHR35201">
    <property type="entry name" value="TERPENE SYNTHASE"/>
    <property type="match status" value="1"/>
</dbReference>
<dbReference type="EMBL" id="JPRP01000001">
    <property type="protein sequence ID" value="KFF01259.1"/>
    <property type="molecule type" value="Genomic_DNA"/>
</dbReference>